<sequence length="442" mass="49687">MAKIYSEAYFTIIAASAGSASAGFLQHRSPKLQPDPSFPLWCSAPQQLGSFYLERFLDESLLSADKDPIHSRGWCLQEWILSPRSLVYTSRTVDYHCQTHFQSIGNTLYSSMRFSNSAGRPSIYRLLGPETQQHFAFEVLRAWREILAEYTRRLVTQPSDKLIAISSVAERFRSLRKSSYYAGLWGDTLVHDVLWSTTTESSMPVTEAQAPSWSWAALNNEINLYKTPLLTSVARQADIQCDVVLTNKEIPFGQVASGRLLLKSLIVRVACKGLRDIGQRMDGWDAAEGIDGPKPILNGPSKGELSHPLCAASQDLGGEFAAKSAELSFNFWVFIGTAQFDCRNYSLIKDLWAVPLMWSTAIGGHSAEDSELIANMSFMDMFPAYGRKMWAEGLILTRNAEDQTRYHRVGRWSMEFDPLERDLMWGHPTWIDCVPEASLVVL</sequence>
<name>A0ABR3J0G6_9AGAR</name>
<dbReference type="Pfam" id="PF06985">
    <property type="entry name" value="HET"/>
    <property type="match status" value="1"/>
</dbReference>
<feature type="domain" description="Heterokaryon incompatibility" evidence="1">
    <location>
        <begin position="1"/>
        <end position="78"/>
    </location>
</feature>
<evidence type="ECO:0000313" key="2">
    <source>
        <dbReference type="EMBL" id="KAL0949141.1"/>
    </source>
</evidence>
<protein>
    <recommendedName>
        <fullName evidence="1">Heterokaryon incompatibility domain-containing protein</fullName>
    </recommendedName>
</protein>
<dbReference type="InterPro" id="IPR010730">
    <property type="entry name" value="HET"/>
</dbReference>
<accession>A0ABR3J0G6</accession>
<proteinExistence type="predicted"/>
<dbReference type="PANTHER" id="PTHR33112">
    <property type="entry name" value="DOMAIN PROTEIN, PUTATIVE-RELATED"/>
    <property type="match status" value="1"/>
</dbReference>
<dbReference type="EMBL" id="JASNQZ010000012">
    <property type="protein sequence ID" value="KAL0949141.1"/>
    <property type="molecule type" value="Genomic_DNA"/>
</dbReference>
<evidence type="ECO:0000259" key="1">
    <source>
        <dbReference type="Pfam" id="PF06985"/>
    </source>
</evidence>
<keyword evidence="3" id="KW-1185">Reference proteome</keyword>
<comment type="caution">
    <text evidence="2">The sequence shown here is derived from an EMBL/GenBank/DDBJ whole genome shotgun (WGS) entry which is preliminary data.</text>
</comment>
<organism evidence="2 3">
    <name type="scientific">Hohenbuehelia grisea</name>
    <dbReference type="NCBI Taxonomy" id="104357"/>
    <lineage>
        <taxon>Eukaryota</taxon>
        <taxon>Fungi</taxon>
        <taxon>Dikarya</taxon>
        <taxon>Basidiomycota</taxon>
        <taxon>Agaricomycotina</taxon>
        <taxon>Agaricomycetes</taxon>
        <taxon>Agaricomycetidae</taxon>
        <taxon>Agaricales</taxon>
        <taxon>Pleurotineae</taxon>
        <taxon>Pleurotaceae</taxon>
        <taxon>Hohenbuehelia</taxon>
    </lineage>
</organism>
<dbReference type="Proteomes" id="UP001556367">
    <property type="component" value="Unassembled WGS sequence"/>
</dbReference>
<gene>
    <name evidence="2" type="ORF">HGRIS_009222</name>
</gene>
<reference evidence="3" key="1">
    <citation type="submission" date="2024-06" db="EMBL/GenBank/DDBJ databases">
        <title>Multi-omics analyses provide insights into the biosynthesis of the anticancer antibiotic pleurotin in Hohenbuehelia grisea.</title>
        <authorList>
            <person name="Weaver J.A."/>
            <person name="Alberti F."/>
        </authorList>
    </citation>
    <scope>NUCLEOTIDE SEQUENCE [LARGE SCALE GENOMIC DNA]</scope>
    <source>
        <strain evidence="3">T-177</strain>
    </source>
</reference>
<dbReference type="PANTHER" id="PTHR33112:SF13">
    <property type="entry name" value="HETEROKARYON INCOMPATIBILITY DOMAIN-CONTAINING PROTEIN"/>
    <property type="match status" value="1"/>
</dbReference>
<evidence type="ECO:0000313" key="3">
    <source>
        <dbReference type="Proteomes" id="UP001556367"/>
    </source>
</evidence>